<name>A0A2R8BQJ9_9RHOB</name>
<keyword evidence="2" id="KW-1185">Reference proteome</keyword>
<evidence type="ECO:0000313" key="2">
    <source>
        <dbReference type="Proteomes" id="UP000244912"/>
    </source>
</evidence>
<dbReference type="Gene3D" id="2.40.10.270">
    <property type="entry name" value="Bacteriophage SPP1 head-tail adaptor protein"/>
    <property type="match status" value="1"/>
</dbReference>
<protein>
    <recommendedName>
        <fullName evidence="3">Phage head-tail joining protein</fullName>
    </recommendedName>
</protein>
<evidence type="ECO:0000313" key="1">
    <source>
        <dbReference type="EMBL" id="SPJ22429.1"/>
    </source>
</evidence>
<dbReference type="AlphaFoldDB" id="A0A2R8BQJ9"/>
<gene>
    <name evidence="1" type="ORF">PAA8504_00222</name>
</gene>
<accession>A0A2R8BQJ9</accession>
<evidence type="ECO:0008006" key="3">
    <source>
        <dbReference type="Google" id="ProtNLM"/>
    </source>
</evidence>
<dbReference type="InterPro" id="IPR038666">
    <property type="entry name" value="SSP1_head-tail_sf"/>
</dbReference>
<reference evidence="2" key="1">
    <citation type="submission" date="2018-03" db="EMBL/GenBank/DDBJ databases">
        <authorList>
            <person name="Rodrigo-Torres L."/>
            <person name="Arahal R. D."/>
            <person name="Lucena T."/>
        </authorList>
    </citation>
    <scope>NUCLEOTIDE SEQUENCE [LARGE SCALE GENOMIC DNA]</scope>
    <source>
        <strain evidence="2">CECT 8504</strain>
    </source>
</reference>
<dbReference type="Proteomes" id="UP000244912">
    <property type="component" value="Unassembled WGS sequence"/>
</dbReference>
<dbReference type="EMBL" id="ONZF01000001">
    <property type="protein sequence ID" value="SPJ22429.1"/>
    <property type="molecule type" value="Genomic_DNA"/>
</dbReference>
<sequence>MKDVRLSRALVLEDRGGFPDGAGSLREEWNELGTVWAEMTPRTGRVTSGEEVALSRVKWRITVRAAPFGAPSRPEAGQRFREGERVFDIVSVVEGGPSAKWLICEAEEDRIK</sequence>
<proteinExistence type="predicted"/>
<dbReference type="InterPro" id="IPR008767">
    <property type="entry name" value="Phage_SPP1_head-tail_adaptor"/>
</dbReference>
<organism evidence="1 2">
    <name type="scientific">Palleronia abyssalis</name>
    <dbReference type="NCBI Taxonomy" id="1501240"/>
    <lineage>
        <taxon>Bacteria</taxon>
        <taxon>Pseudomonadati</taxon>
        <taxon>Pseudomonadota</taxon>
        <taxon>Alphaproteobacteria</taxon>
        <taxon>Rhodobacterales</taxon>
        <taxon>Roseobacteraceae</taxon>
        <taxon>Palleronia</taxon>
    </lineage>
</organism>
<dbReference type="RefSeq" id="WP_108892324.1">
    <property type="nucleotide sequence ID" value="NZ_ONZF01000001.1"/>
</dbReference>
<dbReference type="Pfam" id="PF05521">
    <property type="entry name" value="Phage_HCP"/>
    <property type="match status" value="1"/>
</dbReference>
<dbReference type="OrthoDB" id="7570189at2"/>